<dbReference type="GO" id="GO:0005886">
    <property type="term" value="C:plasma membrane"/>
    <property type="evidence" value="ECO:0007669"/>
    <property type="project" value="UniProtKB-SubCell"/>
</dbReference>
<dbReference type="GO" id="GO:0006811">
    <property type="term" value="P:monoatomic ion transport"/>
    <property type="evidence" value="ECO:0007669"/>
    <property type="project" value="UniProtKB-KW"/>
</dbReference>
<evidence type="ECO:0000256" key="4">
    <source>
        <dbReference type="ARBA" id="ARBA00022475"/>
    </source>
</evidence>
<feature type="transmembrane region" description="Helical" evidence="10">
    <location>
        <begin position="280"/>
        <end position="299"/>
    </location>
</feature>
<keyword evidence="8 10" id="KW-0472">Membrane</keyword>
<keyword evidence="6 10" id="KW-1133">Transmembrane helix</keyword>
<evidence type="ECO:0000256" key="9">
    <source>
        <dbReference type="ARBA" id="ARBA00031636"/>
    </source>
</evidence>
<feature type="transmembrane region" description="Helical" evidence="10">
    <location>
        <begin position="392"/>
        <end position="410"/>
    </location>
</feature>
<dbReference type="PATRIC" id="fig|106592.7.peg.4704"/>
<dbReference type="InterPro" id="IPR050222">
    <property type="entry name" value="MATE_MdtK"/>
</dbReference>
<evidence type="ECO:0000256" key="10">
    <source>
        <dbReference type="SAM" id="Phobius"/>
    </source>
</evidence>
<evidence type="ECO:0000256" key="3">
    <source>
        <dbReference type="ARBA" id="ARBA00022449"/>
    </source>
</evidence>
<dbReference type="Proteomes" id="UP000037425">
    <property type="component" value="Unassembled WGS sequence"/>
</dbReference>
<dbReference type="PANTHER" id="PTHR43298">
    <property type="entry name" value="MULTIDRUG RESISTANCE PROTEIN NORM-RELATED"/>
    <property type="match status" value="1"/>
</dbReference>
<evidence type="ECO:0000256" key="7">
    <source>
        <dbReference type="ARBA" id="ARBA00023065"/>
    </source>
</evidence>
<keyword evidence="2" id="KW-0813">Transport</keyword>
<dbReference type="AlphaFoldDB" id="A0A0L8C086"/>
<evidence type="ECO:0000256" key="8">
    <source>
        <dbReference type="ARBA" id="ARBA00023136"/>
    </source>
</evidence>
<sequence length="454" mass="47572">MRTFAVSDSTPTLHEARRIAELALPLSFIQLAQVAISTTDMVMLGWSGGAAIAVGALGYTLFNLLRTMGFGMLIGASNLVAQDRGEDVGREHLAAALIMASIAAVAAAVMLALAGSTLEWFGQDPDISAQVRDYLIFIAPGYIPLFWFYAYRGVVVGRRKANVLLAITLGTVVINAVFDYGFLFGAFGLPMLGIPGVAASSSISFLLQFVAVAVATHRTTRFAPVKSRAEVLGSFRRLLAIGLPTAGSYGSEAGFTLSIALMMGAFGASALAAHAVVNQIMYVVFMLSIGMSHATSVGVSEALGSKDRNGALRVGRSGFCLGLAVVGLFSVLFGLFPGPILRLFSLDPASAAQAHGIALILIVMAAFIQVFDFVQNIGVGAVRSVGRAGHGFWITIACYWAFGLPLAWVLGTQTELGAYGVWLGMGAGLVAAGVGMVFLFEQTAAKLEFSRSMS</sequence>
<feature type="transmembrane region" description="Helical" evidence="10">
    <location>
        <begin position="193"/>
        <end position="216"/>
    </location>
</feature>
<dbReference type="PIRSF" id="PIRSF006603">
    <property type="entry name" value="DinF"/>
    <property type="match status" value="1"/>
</dbReference>
<feature type="transmembrane region" description="Helical" evidence="10">
    <location>
        <begin position="416"/>
        <end position="440"/>
    </location>
</feature>
<dbReference type="EMBL" id="LGAP01000003">
    <property type="protein sequence ID" value="KOF20154.1"/>
    <property type="molecule type" value="Genomic_DNA"/>
</dbReference>
<evidence type="ECO:0000313" key="12">
    <source>
        <dbReference type="Proteomes" id="UP000037425"/>
    </source>
</evidence>
<evidence type="ECO:0000256" key="2">
    <source>
        <dbReference type="ARBA" id="ARBA00022448"/>
    </source>
</evidence>
<dbReference type="InterPro" id="IPR048279">
    <property type="entry name" value="MdtK-like"/>
</dbReference>
<evidence type="ECO:0000256" key="1">
    <source>
        <dbReference type="ARBA" id="ARBA00004429"/>
    </source>
</evidence>
<feature type="transmembrane region" description="Helical" evidence="10">
    <location>
        <begin position="134"/>
        <end position="151"/>
    </location>
</feature>
<feature type="transmembrane region" description="Helical" evidence="10">
    <location>
        <begin position="93"/>
        <end position="114"/>
    </location>
</feature>
<protein>
    <recommendedName>
        <fullName evidence="9">Multidrug-efflux transporter</fullName>
    </recommendedName>
</protein>
<feature type="transmembrane region" description="Helical" evidence="10">
    <location>
        <begin position="352"/>
        <end position="371"/>
    </location>
</feature>
<dbReference type="GO" id="GO:0042910">
    <property type="term" value="F:xenobiotic transmembrane transporter activity"/>
    <property type="evidence" value="ECO:0007669"/>
    <property type="project" value="InterPro"/>
</dbReference>
<dbReference type="GO" id="GO:0015297">
    <property type="term" value="F:antiporter activity"/>
    <property type="evidence" value="ECO:0007669"/>
    <property type="project" value="UniProtKB-KW"/>
</dbReference>
<keyword evidence="4" id="KW-1003">Cell membrane</keyword>
<keyword evidence="3" id="KW-0050">Antiport</keyword>
<organism evidence="11 12">
    <name type="scientific">Ensifer adhaerens</name>
    <name type="common">Sinorhizobium morelense</name>
    <dbReference type="NCBI Taxonomy" id="106592"/>
    <lineage>
        <taxon>Bacteria</taxon>
        <taxon>Pseudomonadati</taxon>
        <taxon>Pseudomonadota</taxon>
        <taxon>Alphaproteobacteria</taxon>
        <taxon>Hyphomicrobiales</taxon>
        <taxon>Rhizobiaceae</taxon>
        <taxon>Sinorhizobium/Ensifer group</taxon>
        <taxon>Ensifer</taxon>
    </lineage>
</organism>
<comment type="subcellular location">
    <subcellularLocation>
        <location evidence="1">Cell inner membrane</location>
        <topology evidence="1">Multi-pass membrane protein</topology>
    </subcellularLocation>
</comment>
<dbReference type="NCBIfam" id="TIGR00797">
    <property type="entry name" value="matE"/>
    <property type="match status" value="1"/>
</dbReference>
<evidence type="ECO:0000313" key="11">
    <source>
        <dbReference type="EMBL" id="KOF20154.1"/>
    </source>
</evidence>
<comment type="caution">
    <text evidence="11">The sequence shown here is derived from an EMBL/GenBank/DDBJ whole genome shotgun (WGS) entry which is preliminary data.</text>
</comment>
<keyword evidence="5 10" id="KW-0812">Transmembrane</keyword>
<keyword evidence="7" id="KW-0406">Ion transport</keyword>
<reference evidence="12" key="1">
    <citation type="submission" date="2015-07" db="EMBL/GenBank/DDBJ databases">
        <title>Whole genome sequence of an Ensifer adhaerens strain isolated from a cave pool in the Wind Cave National Park.</title>
        <authorList>
            <person name="Eng W.W.H."/>
            <person name="Gan H.M."/>
            <person name="Barton H.A."/>
            <person name="Savka M.A."/>
        </authorList>
    </citation>
    <scope>NUCLEOTIDE SEQUENCE [LARGE SCALE GENOMIC DNA]</scope>
    <source>
        <strain evidence="12">SD006</strain>
    </source>
</reference>
<feature type="transmembrane region" description="Helical" evidence="10">
    <location>
        <begin position="163"/>
        <end position="187"/>
    </location>
</feature>
<dbReference type="PANTHER" id="PTHR43298:SF2">
    <property type="entry name" value="FMN_FAD EXPORTER YEEO-RELATED"/>
    <property type="match status" value="1"/>
</dbReference>
<feature type="transmembrane region" description="Helical" evidence="10">
    <location>
        <begin position="319"/>
        <end position="340"/>
    </location>
</feature>
<accession>A0A0L8C086</accession>
<dbReference type="OrthoDB" id="9780160at2"/>
<dbReference type="Pfam" id="PF01554">
    <property type="entry name" value="MatE"/>
    <property type="match status" value="2"/>
</dbReference>
<name>A0A0L8C086_ENSAD</name>
<gene>
    <name evidence="11" type="ORF">AC244_09700</name>
</gene>
<feature type="transmembrane region" description="Helical" evidence="10">
    <location>
        <begin position="43"/>
        <end position="62"/>
    </location>
</feature>
<evidence type="ECO:0000256" key="5">
    <source>
        <dbReference type="ARBA" id="ARBA00022692"/>
    </source>
</evidence>
<evidence type="ECO:0000256" key="6">
    <source>
        <dbReference type="ARBA" id="ARBA00022989"/>
    </source>
</evidence>
<proteinExistence type="predicted"/>
<dbReference type="InterPro" id="IPR002528">
    <property type="entry name" value="MATE_fam"/>
</dbReference>